<accession>A0A834WHV4</accession>
<name>A0A834WHV4_9FABA</name>
<dbReference type="AlphaFoldDB" id="A0A834WHV4"/>
<organism evidence="1 2">
    <name type="scientific">Senna tora</name>
    <dbReference type="NCBI Taxonomy" id="362788"/>
    <lineage>
        <taxon>Eukaryota</taxon>
        <taxon>Viridiplantae</taxon>
        <taxon>Streptophyta</taxon>
        <taxon>Embryophyta</taxon>
        <taxon>Tracheophyta</taxon>
        <taxon>Spermatophyta</taxon>
        <taxon>Magnoliopsida</taxon>
        <taxon>eudicotyledons</taxon>
        <taxon>Gunneridae</taxon>
        <taxon>Pentapetalae</taxon>
        <taxon>rosids</taxon>
        <taxon>fabids</taxon>
        <taxon>Fabales</taxon>
        <taxon>Fabaceae</taxon>
        <taxon>Caesalpinioideae</taxon>
        <taxon>Cassia clade</taxon>
        <taxon>Senna</taxon>
    </lineage>
</organism>
<dbReference type="EMBL" id="JAAIUW010000007">
    <property type="protein sequence ID" value="KAF7823985.1"/>
    <property type="molecule type" value="Genomic_DNA"/>
</dbReference>
<reference evidence="1" key="1">
    <citation type="submission" date="2020-09" db="EMBL/GenBank/DDBJ databases">
        <title>Genome-Enabled Discovery of Anthraquinone Biosynthesis in Senna tora.</title>
        <authorList>
            <person name="Kang S.-H."/>
            <person name="Pandey R.P."/>
            <person name="Lee C.-M."/>
            <person name="Sim J.-S."/>
            <person name="Jeong J.-T."/>
            <person name="Choi B.-S."/>
            <person name="Jung M."/>
            <person name="Ginzburg D."/>
            <person name="Zhao K."/>
            <person name="Won S.Y."/>
            <person name="Oh T.-J."/>
            <person name="Yu Y."/>
            <person name="Kim N.-H."/>
            <person name="Lee O.R."/>
            <person name="Lee T.-H."/>
            <person name="Bashyal P."/>
            <person name="Kim T.-S."/>
            <person name="Lee W.-H."/>
            <person name="Kawkins C."/>
            <person name="Kim C.-K."/>
            <person name="Kim J.S."/>
            <person name="Ahn B.O."/>
            <person name="Rhee S.Y."/>
            <person name="Sohng J.K."/>
        </authorList>
    </citation>
    <scope>NUCLEOTIDE SEQUENCE</scope>
    <source>
        <tissue evidence="1">Leaf</tissue>
    </source>
</reference>
<comment type="caution">
    <text evidence="1">The sequence shown here is derived from an EMBL/GenBank/DDBJ whole genome shotgun (WGS) entry which is preliminary data.</text>
</comment>
<dbReference type="Proteomes" id="UP000634136">
    <property type="component" value="Unassembled WGS sequence"/>
</dbReference>
<evidence type="ECO:0000313" key="2">
    <source>
        <dbReference type="Proteomes" id="UP000634136"/>
    </source>
</evidence>
<evidence type="ECO:0000313" key="1">
    <source>
        <dbReference type="EMBL" id="KAF7823985.1"/>
    </source>
</evidence>
<keyword evidence="2" id="KW-1185">Reference proteome</keyword>
<proteinExistence type="predicted"/>
<protein>
    <submittedName>
        <fullName evidence="1">Uncharacterized protein</fullName>
    </submittedName>
</protein>
<gene>
    <name evidence="1" type="ORF">G2W53_022129</name>
</gene>
<sequence length="52" mass="5623">MAKLNVDGKNSNMEDDMVNIGEREMGNEVVNRRGSGISIGVELVEDMQGVKG</sequence>